<dbReference type="GO" id="GO:0030246">
    <property type="term" value="F:carbohydrate binding"/>
    <property type="evidence" value="ECO:0007669"/>
    <property type="project" value="UniProtKB-KW"/>
</dbReference>
<feature type="compositionally biased region" description="Gly residues" evidence="19">
    <location>
        <begin position="263"/>
        <end position="274"/>
    </location>
</feature>
<evidence type="ECO:0000256" key="9">
    <source>
        <dbReference type="ARBA" id="ARBA00022701"/>
    </source>
</evidence>
<keyword evidence="15 20" id="KW-0472">Membrane</keyword>
<keyword evidence="6" id="KW-0348">Hemagglutinin</keyword>
<evidence type="ECO:0000256" key="10">
    <source>
        <dbReference type="ARBA" id="ARBA00022734"/>
    </source>
</evidence>
<dbReference type="PROSITE" id="PS50228">
    <property type="entry name" value="SUEL_LECTIN"/>
    <property type="match status" value="2"/>
</dbReference>
<organism evidence="22 23">
    <name type="scientific">Pleuronectes platessa</name>
    <name type="common">European plaice</name>
    <dbReference type="NCBI Taxonomy" id="8262"/>
    <lineage>
        <taxon>Eukaryota</taxon>
        <taxon>Metazoa</taxon>
        <taxon>Chordata</taxon>
        <taxon>Craniata</taxon>
        <taxon>Vertebrata</taxon>
        <taxon>Euteleostomi</taxon>
        <taxon>Actinopterygii</taxon>
        <taxon>Neopterygii</taxon>
        <taxon>Teleostei</taxon>
        <taxon>Neoteleostei</taxon>
        <taxon>Acanthomorphata</taxon>
        <taxon>Carangaria</taxon>
        <taxon>Pleuronectiformes</taxon>
        <taxon>Pleuronectoidei</taxon>
        <taxon>Pleuronectidae</taxon>
        <taxon>Pleuronectes</taxon>
    </lineage>
</organism>
<keyword evidence="7" id="KW-0132">Cell division</keyword>
<evidence type="ECO:0000256" key="16">
    <source>
        <dbReference type="ARBA" id="ARBA00023212"/>
    </source>
</evidence>
<evidence type="ECO:0000259" key="21">
    <source>
        <dbReference type="PROSITE" id="PS50228"/>
    </source>
</evidence>
<dbReference type="GO" id="GO:0016020">
    <property type="term" value="C:membrane"/>
    <property type="evidence" value="ECO:0007669"/>
    <property type="project" value="UniProtKB-SubCell"/>
</dbReference>
<evidence type="ECO:0000256" key="14">
    <source>
        <dbReference type="ARBA" id="ARBA00023054"/>
    </source>
</evidence>
<dbReference type="GO" id="GO:0005819">
    <property type="term" value="C:spindle"/>
    <property type="evidence" value="ECO:0007669"/>
    <property type="project" value="UniProtKB-SubCell"/>
</dbReference>
<evidence type="ECO:0000256" key="6">
    <source>
        <dbReference type="ARBA" id="ARBA00022546"/>
    </source>
</evidence>
<comment type="similarity">
    <text evidence="4">Belongs to the EVA1 family.</text>
</comment>
<dbReference type="Pfam" id="PF25762">
    <property type="entry name" value="HAUS1"/>
    <property type="match status" value="1"/>
</dbReference>
<keyword evidence="17" id="KW-0131">Cell cycle</keyword>
<feature type="domain" description="SUEL-type lectin" evidence="21">
    <location>
        <begin position="374"/>
        <end position="467"/>
    </location>
</feature>
<feature type="region of interest" description="Disordered" evidence="19">
    <location>
        <begin position="676"/>
        <end position="704"/>
    </location>
</feature>
<name>A0A9N7W141_PLEPL</name>
<keyword evidence="10" id="KW-0430">Lectin</keyword>
<evidence type="ECO:0000256" key="19">
    <source>
        <dbReference type="SAM" id="MobiDB-lite"/>
    </source>
</evidence>
<proteinExistence type="inferred from homology"/>
<reference evidence="22" key="1">
    <citation type="submission" date="2020-03" db="EMBL/GenBank/DDBJ databases">
        <authorList>
            <person name="Weist P."/>
        </authorList>
    </citation>
    <scope>NUCLEOTIDE SEQUENCE</scope>
</reference>
<dbReference type="InterPro" id="IPR000922">
    <property type="entry name" value="Lectin_gal-bd_dom"/>
</dbReference>
<dbReference type="Gene3D" id="2.60.120.740">
    <property type="match status" value="2"/>
</dbReference>
<gene>
    <name evidence="22" type="ORF">PLEPLA_LOCUS45863</name>
</gene>
<evidence type="ECO:0000256" key="11">
    <source>
        <dbReference type="ARBA" id="ARBA00022737"/>
    </source>
</evidence>
<dbReference type="Proteomes" id="UP001153269">
    <property type="component" value="Unassembled WGS sequence"/>
</dbReference>
<evidence type="ECO:0000256" key="17">
    <source>
        <dbReference type="ARBA" id="ARBA00023306"/>
    </source>
</evidence>
<accession>A0A9N7W141</accession>
<keyword evidence="14 18" id="KW-0175">Coiled coil</keyword>
<evidence type="ECO:0000256" key="5">
    <source>
        <dbReference type="ARBA" id="ARBA00022490"/>
    </source>
</evidence>
<feature type="compositionally biased region" description="Basic residues" evidence="19">
    <location>
        <begin position="248"/>
        <end position="262"/>
    </location>
</feature>
<comment type="caution">
    <text evidence="22">The sequence shown here is derived from an EMBL/GenBank/DDBJ whole genome shotgun (WGS) entry which is preliminary data.</text>
</comment>
<dbReference type="GO" id="GO:0005829">
    <property type="term" value="C:cytosol"/>
    <property type="evidence" value="ECO:0007669"/>
    <property type="project" value="TreeGrafter"/>
</dbReference>
<evidence type="ECO:0000256" key="13">
    <source>
        <dbReference type="ARBA" id="ARBA00022989"/>
    </source>
</evidence>
<dbReference type="GO" id="GO:0007098">
    <property type="term" value="P:centrosome cycle"/>
    <property type="evidence" value="ECO:0007669"/>
    <property type="project" value="TreeGrafter"/>
</dbReference>
<feature type="compositionally biased region" description="Acidic residues" evidence="19">
    <location>
        <begin position="683"/>
        <end position="697"/>
    </location>
</feature>
<dbReference type="GO" id="GO:0070652">
    <property type="term" value="C:HAUS complex"/>
    <property type="evidence" value="ECO:0007669"/>
    <property type="project" value="InterPro"/>
</dbReference>
<keyword evidence="12" id="KW-0498">Mitosis</keyword>
<evidence type="ECO:0000256" key="2">
    <source>
        <dbReference type="ARBA" id="ARBA00004186"/>
    </source>
</evidence>
<dbReference type="InterPro" id="IPR043159">
    <property type="entry name" value="Lectin_gal-bd_sf"/>
</dbReference>
<feature type="region of interest" description="Disordered" evidence="19">
    <location>
        <begin position="235"/>
        <end position="274"/>
    </location>
</feature>
<dbReference type="Pfam" id="PF02140">
    <property type="entry name" value="SUEL_Lectin"/>
    <property type="match status" value="2"/>
</dbReference>
<keyword evidence="9" id="KW-0493">Microtubule</keyword>
<evidence type="ECO:0000256" key="12">
    <source>
        <dbReference type="ARBA" id="ARBA00022776"/>
    </source>
</evidence>
<feature type="coiled-coil region" evidence="18">
    <location>
        <begin position="179"/>
        <end position="206"/>
    </location>
</feature>
<dbReference type="CDD" id="cd22828">
    <property type="entry name" value="Gal_Rha_Lectin_EVA1_EVA1C_rpt1"/>
    <property type="match status" value="1"/>
</dbReference>
<feature type="coiled-coil region" evidence="18">
    <location>
        <begin position="116"/>
        <end position="150"/>
    </location>
</feature>
<keyword evidence="8 20" id="KW-0812">Transmembrane</keyword>
<protein>
    <recommendedName>
        <fullName evidence="21">SUEL-type lectin domain-containing protein</fullName>
    </recommendedName>
</protein>
<comment type="similarity">
    <text evidence="3">Belongs to the HAUS1 family.</text>
</comment>
<dbReference type="GO" id="GO:0005874">
    <property type="term" value="C:microtubule"/>
    <property type="evidence" value="ECO:0007669"/>
    <property type="project" value="UniProtKB-KW"/>
</dbReference>
<evidence type="ECO:0000256" key="15">
    <source>
        <dbReference type="ARBA" id="ARBA00023136"/>
    </source>
</evidence>
<evidence type="ECO:0000256" key="4">
    <source>
        <dbReference type="ARBA" id="ARBA00006023"/>
    </source>
</evidence>
<evidence type="ECO:0000256" key="7">
    <source>
        <dbReference type="ARBA" id="ARBA00022618"/>
    </source>
</evidence>
<evidence type="ECO:0000256" key="20">
    <source>
        <dbReference type="SAM" id="Phobius"/>
    </source>
</evidence>
<dbReference type="InterPro" id="IPR026243">
    <property type="entry name" value="HAUS1"/>
</dbReference>
<dbReference type="PANTHER" id="PTHR31570:SF1">
    <property type="entry name" value="HAUS AUGMIN-LIKE COMPLEX SUBUNIT 1"/>
    <property type="match status" value="1"/>
</dbReference>
<evidence type="ECO:0000256" key="3">
    <source>
        <dbReference type="ARBA" id="ARBA00005479"/>
    </source>
</evidence>
<dbReference type="Pfam" id="PF14851">
    <property type="entry name" value="FAM176"/>
    <property type="match status" value="1"/>
</dbReference>
<dbReference type="FunFam" id="2.60.120.740:FF:000003">
    <property type="entry name" value="Protein eva-1 homolog C"/>
    <property type="match status" value="1"/>
</dbReference>
<evidence type="ECO:0000256" key="18">
    <source>
        <dbReference type="SAM" id="Coils"/>
    </source>
</evidence>
<keyword evidence="23" id="KW-1185">Reference proteome</keyword>
<dbReference type="AlphaFoldDB" id="A0A9N7W141"/>
<dbReference type="InterPro" id="IPR039500">
    <property type="entry name" value="EVA1_dom"/>
</dbReference>
<dbReference type="GO" id="GO:0051301">
    <property type="term" value="P:cell division"/>
    <property type="evidence" value="ECO:0007669"/>
    <property type="project" value="UniProtKB-KW"/>
</dbReference>
<dbReference type="PRINTS" id="PR02087">
    <property type="entry name" value="HAUSAUGMINL1"/>
</dbReference>
<dbReference type="EMBL" id="CADEAL010004369">
    <property type="protein sequence ID" value="CAB1458035.1"/>
    <property type="molecule type" value="Genomic_DNA"/>
</dbReference>
<keyword evidence="5" id="KW-0963">Cytoplasm</keyword>
<evidence type="ECO:0000313" key="22">
    <source>
        <dbReference type="EMBL" id="CAB1458035.1"/>
    </source>
</evidence>
<evidence type="ECO:0000256" key="1">
    <source>
        <dbReference type="ARBA" id="ARBA00004167"/>
    </source>
</evidence>
<feature type="transmembrane region" description="Helical" evidence="20">
    <location>
        <begin position="633"/>
        <end position="655"/>
    </location>
</feature>
<keyword evidence="11" id="KW-0677">Repeat</keyword>
<evidence type="ECO:0000256" key="8">
    <source>
        <dbReference type="ARBA" id="ARBA00022692"/>
    </source>
</evidence>
<keyword evidence="13 20" id="KW-1133">Transmembrane helix</keyword>
<evidence type="ECO:0000313" key="23">
    <source>
        <dbReference type="Proteomes" id="UP001153269"/>
    </source>
</evidence>
<dbReference type="CDD" id="cd22829">
    <property type="entry name" value="Gal_Rha_Lectin_EVA1_EVA1C_rpt2"/>
    <property type="match status" value="1"/>
</dbReference>
<dbReference type="GO" id="GO:0051225">
    <property type="term" value="P:spindle assembly"/>
    <property type="evidence" value="ECO:0007669"/>
    <property type="project" value="InterPro"/>
</dbReference>
<sequence length="750" mass="83322">MCEKIETVNSWLGSVFGDQPVPQFEVNTRTVDVLFQLSRCSEARCGDTALLIEDMKQKTCEYQADGSHLQEVLLQGVGLSSASLSKPAADYLSALVDNAMVLGVRDTSLDSFMPAVNNLTNELLEAEKSNRRLERELKALRKRLGATLVLRSTLQEDINKSVKAQAVESAKAEERLLNMDFVMAKAKELNNRREKAEAQLVSRNMDKSVSHQAIVQLSEEVTALRQEIIPMKKKLEPYMDLSPEQERRRRRRRRNPKGKHVPHGGGGGGGEGGGVLGTTSLRSDLLRSCFSPRPPLLRLLCSFSSGWCFLRGEASFQIAGEVEVHPWARVKSSRLDLSHCLFYLSLLLWTRRLSGLADFSNYLSRIITSHSAHACDGQPLRLHCPRHSTISIQSAFYGSGEVWACRADPDPPPGAHNHSCSAFTALQKLLSECQSHRDCQLPVNHLLFGKDPCPGTSKYLHVDYRCKPTEHRRHVACEGDTMVLGCKPPRLLVIYAAVYGRSLGHADTCPSHLTRPPPFECLDHAAVHSVSKSCHGKQKCAVAVSNQTFRDPCFPGTRKYLSVIYSCVPQSLLREADPDVFSSTSSPPEETDKAAPVDLEELLAKGSRRPGNSGAVMSTSLLTYTYIREHPEMAALLFTSSVCVGLLITLLAVSVRVTCRGRQVRDQILQSRPISQTVKRQVEEDEDEEDDDDDEGTESSLISTTERKVVCEWEEVTNVSEEADRAERIERRDMVIQEISMNAYLNGSSC</sequence>
<dbReference type="PANTHER" id="PTHR31570">
    <property type="entry name" value="HAUS AUGMIN-LIKE COMPLEX SUBUNIT 1"/>
    <property type="match status" value="1"/>
</dbReference>
<comment type="subcellular location">
    <subcellularLocation>
        <location evidence="2">Cytoplasm</location>
        <location evidence="2">Cytoskeleton</location>
        <location evidence="2">Spindle</location>
    </subcellularLocation>
    <subcellularLocation>
        <location evidence="1">Membrane</location>
        <topology evidence="1">Single-pass membrane protein</topology>
    </subcellularLocation>
</comment>
<feature type="domain" description="SUEL-type lectin" evidence="21">
    <location>
        <begin position="476"/>
        <end position="568"/>
    </location>
</feature>
<keyword evidence="16" id="KW-0206">Cytoskeleton</keyword>